<dbReference type="InterPro" id="IPR016039">
    <property type="entry name" value="Thiolase-like"/>
</dbReference>
<evidence type="ECO:0000259" key="1">
    <source>
        <dbReference type="Pfam" id="PF22691"/>
    </source>
</evidence>
<dbReference type="InterPro" id="IPR002155">
    <property type="entry name" value="Thiolase"/>
</dbReference>
<dbReference type="Pfam" id="PF22691">
    <property type="entry name" value="Thiolase_C_1"/>
    <property type="match status" value="1"/>
</dbReference>
<keyword evidence="3" id="KW-1185">Reference proteome</keyword>
<dbReference type="EMBL" id="FWFR01000003">
    <property type="protein sequence ID" value="SLN71686.1"/>
    <property type="molecule type" value="Genomic_DNA"/>
</dbReference>
<sequence length="383" mass="41138">MRKNIAIVGVGETAPTRSAGKDVRALAVDAALAALEDAGLDPSDVDGIMSDGGIMPSSVPHEWLAAQLGVNSYFDASISYGGTGVCAAPMIAEMAIREGLANVVLFYFGVDWGTRPGGPYGFHDIYPAKMAFEKPYGFNGQPSYFALWARRYMHEYGLDERDLATIAVTQRDNAMRHGGGQAKRPLSYDDYFASRMISDPLRISDCCLISDGVGAYVMTSADRARDCRKRPVEVLGVGYAAEPITGDDVFTQKPAMLHLPSVAEASRRAQQRAGVTLDDVDFAEIYDCFTISCLMQIEDIGFCGKGEAAAFIREKGIGIDDGLPVNTHGGMLSYSYRLGIEHVVEAVRQLRGECGDAQVKDASIGLVSGLSVPEYGVLMLGRG</sequence>
<organism evidence="2 3">
    <name type="scientific">Oceanibacterium hippocampi</name>
    <dbReference type="NCBI Taxonomy" id="745714"/>
    <lineage>
        <taxon>Bacteria</taxon>
        <taxon>Pseudomonadati</taxon>
        <taxon>Pseudomonadota</taxon>
        <taxon>Alphaproteobacteria</taxon>
        <taxon>Sneathiellales</taxon>
        <taxon>Sneathiellaceae</taxon>
        <taxon>Oceanibacterium</taxon>
    </lineage>
</organism>
<protein>
    <submittedName>
        <fullName evidence="2">Thiolase</fullName>
    </submittedName>
</protein>
<dbReference type="PIRSF" id="PIRSF000429">
    <property type="entry name" value="Ac-CoA_Ac_transf"/>
    <property type="match status" value="1"/>
</dbReference>
<dbReference type="PANTHER" id="PTHR42870">
    <property type="entry name" value="ACETYL-COA C-ACETYLTRANSFERASE"/>
    <property type="match status" value="1"/>
</dbReference>
<name>A0A1Y5TYL7_9PROT</name>
<dbReference type="Gene3D" id="3.40.47.10">
    <property type="match status" value="1"/>
</dbReference>
<gene>
    <name evidence="2" type="ORF">OCH7691_03392</name>
</gene>
<accession>A0A1Y5TYL7</accession>
<dbReference type="SUPFAM" id="SSF53901">
    <property type="entry name" value="Thiolase-like"/>
    <property type="match status" value="2"/>
</dbReference>
<dbReference type="CDD" id="cd00829">
    <property type="entry name" value="SCP-x_thiolase"/>
    <property type="match status" value="1"/>
</dbReference>
<evidence type="ECO:0000313" key="3">
    <source>
        <dbReference type="Proteomes" id="UP000193200"/>
    </source>
</evidence>
<dbReference type="InterPro" id="IPR055140">
    <property type="entry name" value="Thiolase_C_2"/>
</dbReference>
<reference evidence="2 3" key="1">
    <citation type="submission" date="2017-03" db="EMBL/GenBank/DDBJ databases">
        <authorList>
            <person name="Afonso C.L."/>
            <person name="Miller P.J."/>
            <person name="Scott M.A."/>
            <person name="Spackman E."/>
            <person name="Goraichik I."/>
            <person name="Dimitrov K.M."/>
            <person name="Suarez D.L."/>
            <person name="Swayne D.E."/>
        </authorList>
    </citation>
    <scope>NUCLEOTIDE SEQUENCE [LARGE SCALE GENOMIC DNA]</scope>
    <source>
        <strain evidence="2 3">CECT 7691</strain>
    </source>
</reference>
<dbReference type="GO" id="GO:0003988">
    <property type="term" value="F:acetyl-CoA C-acyltransferase activity"/>
    <property type="evidence" value="ECO:0007669"/>
    <property type="project" value="UniProtKB-ARBA"/>
</dbReference>
<dbReference type="OrthoDB" id="9790314at2"/>
<dbReference type="PANTHER" id="PTHR42870:SF1">
    <property type="entry name" value="NON-SPECIFIC LIPID-TRANSFER PROTEIN-LIKE 2"/>
    <property type="match status" value="1"/>
</dbReference>
<evidence type="ECO:0000313" key="2">
    <source>
        <dbReference type="EMBL" id="SLN71686.1"/>
    </source>
</evidence>
<proteinExistence type="predicted"/>
<feature type="domain" description="Thiolase C-terminal" evidence="1">
    <location>
        <begin position="251"/>
        <end position="370"/>
    </location>
</feature>
<dbReference type="Proteomes" id="UP000193200">
    <property type="component" value="Unassembled WGS sequence"/>
</dbReference>
<dbReference type="AlphaFoldDB" id="A0A1Y5TYL7"/>
<dbReference type="InParanoid" id="A0A1Y5TYL7"/>